<name>A0A7Y6TVQ4_9BURK</name>
<dbReference type="Gene3D" id="2.60.120.260">
    <property type="entry name" value="Galactose-binding domain-like"/>
    <property type="match status" value="1"/>
</dbReference>
<dbReference type="Proteomes" id="UP000529637">
    <property type="component" value="Unassembled WGS sequence"/>
</dbReference>
<evidence type="ECO:0000256" key="1">
    <source>
        <dbReference type="SAM" id="SignalP"/>
    </source>
</evidence>
<feature type="chain" id="PRO_5030905623" description="DUF642 domain-containing protein" evidence="1">
    <location>
        <begin position="24"/>
        <end position="238"/>
    </location>
</feature>
<keyword evidence="1" id="KW-0732">Signal</keyword>
<gene>
    <name evidence="2" type="ORF">HQN59_05865</name>
</gene>
<reference evidence="2 3" key="1">
    <citation type="submission" date="2020-06" db="EMBL/GenBank/DDBJ databases">
        <title>Schlegella sp. ID0723 isolated from air conditioner.</title>
        <authorList>
            <person name="Kim D.Y."/>
            <person name="Kim D.-U."/>
        </authorList>
    </citation>
    <scope>NUCLEOTIDE SEQUENCE [LARGE SCALE GENOMIC DNA]</scope>
    <source>
        <strain evidence="2 3">ID0723</strain>
    </source>
</reference>
<dbReference type="Pfam" id="PF22825">
    <property type="entry name" value="HpiC1-like"/>
    <property type="match status" value="1"/>
</dbReference>
<organism evidence="2 3">
    <name type="scientific">Piscinibacter koreensis</name>
    <dbReference type="NCBI Taxonomy" id="2742824"/>
    <lineage>
        <taxon>Bacteria</taxon>
        <taxon>Pseudomonadati</taxon>
        <taxon>Pseudomonadota</taxon>
        <taxon>Betaproteobacteria</taxon>
        <taxon>Burkholderiales</taxon>
        <taxon>Sphaerotilaceae</taxon>
        <taxon>Piscinibacter</taxon>
    </lineage>
</organism>
<dbReference type="InterPro" id="IPR054720">
    <property type="entry name" value="HpiC1"/>
</dbReference>
<accession>A0A7Y6TVQ4</accession>
<evidence type="ECO:0000313" key="2">
    <source>
        <dbReference type="EMBL" id="NUZ05285.1"/>
    </source>
</evidence>
<evidence type="ECO:0000313" key="3">
    <source>
        <dbReference type="Proteomes" id="UP000529637"/>
    </source>
</evidence>
<protein>
    <recommendedName>
        <fullName evidence="4">DUF642 domain-containing protein</fullName>
    </recommendedName>
</protein>
<keyword evidence="3" id="KW-1185">Reference proteome</keyword>
<comment type="caution">
    <text evidence="2">The sequence shown here is derived from an EMBL/GenBank/DDBJ whole genome shotgun (WGS) entry which is preliminary data.</text>
</comment>
<dbReference type="EMBL" id="JABWMJ010000002">
    <property type="protein sequence ID" value="NUZ05285.1"/>
    <property type="molecule type" value="Genomic_DNA"/>
</dbReference>
<feature type="signal peptide" evidence="1">
    <location>
        <begin position="1"/>
        <end position="23"/>
    </location>
</feature>
<sequence length="238" mass="23702">MNIPCRTLAAALACAGLAAAAHAAPIAVPNFSFENPDLLGDIGLGNSANSVPGWTQAIVTGVVDFYVIDAASSEFPGTNGDNAPLPGTALGGQAAVIDAGGRGTLTTTAPVATTLAGRLYTLTVSLGDDLQGDQPGIVGIELLVNGVSAALATVTGAALPNGTFVDLSTGFVAPFDGQSLAIRLSQETLGTNAFAWFDNVRLDVADVGQLPAPGGLALGSLALAALLVARRLMPARPN</sequence>
<evidence type="ECO:0008006" key="4">
    <source>
        <dbReference type="Google" id="ProtNLM"/>
    </source>
</evidence>
<dbReference type="RefSeq" id="WP_176067019.1">
    <property type="nucleotide sequence ID" value="NZ_JABWMJ010000002.1"/>
</dbReference>
<dbReference type="AlphaFoldDB" id="A0A7Y6TVQ4"/>
<proteinExistence type="predicted"/>